<feature type="transmembrane region" description="Helical" evidence="1">
    <location>
        <begin position="103"/>
        <end position="124"/>
    </location>
</feature>
<feature type="transmembrane region" description="Helical" evidence="1">
    <location>
        <begin position="57"/>
        <end position="83"/>
    </location>
</feature>
<protein>
    <submittedName>
        <fullName evidence="2">DUF2232 domain-containing protein</fullName>
    </submittedName>
</protein>
<evidence type="ECO:0000256" key="1">
    <source>
        <dbReference type="SAM" id="Phobius"/>
    </source>
</evidence>
<keyword evidence="3" id="KW-1185">Reference proteome</keyword>
<feature type="transmembrane region" description="Helical" evidence="1">
    <location>
        <begin position="165"/>
        <end position="188"/>
    </location>
</feature>
<name>A0A6B8RTK7_9BACL</name>
<sequence length="308" mass="35290">MNRMTPTLRQSLLWCAVLIIELLSLVTPLNFLTITLIMVPLLILYLKLDLKQFSLAYVSSLFVLFVILGGSGLSLLLIIYSLFFIPPAIAMGQLYKKRASIRVVLMIAILVVIAEILLLLFMGYSTGVDPIGHLKIFLTDSVASLPKAMLPVEYLEFSTDYIEKAIWMLPFLLLLFATFYVFLTHAITRRLLKKSTSPLPGLPPMHEWRLPKSMVLYFLIVLIIGLIITEKSDLYFQMIVYNLLPLFMVLFAVQAIGLLYAFVHFKKWNRFIPLVMILLCLYPPVTYVVCLLGVMDILMPLRQRFFKI</sequence>
<feature type="transmembrane region" description="Helical" evidence="1">
    <location>
        <begin position="12"/>
        <end position="45"/>
    </location>
</feature>
<gene>
    <name evidence="2" type="ORF">EHS13_35785</name>
</gene>
<organism evidence="2 3">
    <name type="scientific">Paenibacillus psychroresistens</name>
    <dbReference type="NCBI Taxonomy" id="1778678"/>
    <lineage>
        <taxon>Bacteria</taxon>
        <taxon>Bacillati</taxon>
        <taxon>Bacillota</taxon>
        <taxon>Bacilli</taxon>
        <taxon>Bacillales</taxon>
        <taxon>Paenibacillaceae</taxon>
        <taxon>Paenibacillus</taxon>
    </lineage>
</organism>
<proteinExistence type="predicted"/>
<feature type="transmembrane region" description="Helical" evidence="1">
    <location>
        <begin position="234"/>
        <end position="262"/>
    </location>
</feature>
<dbReference type="OrthoDB" id="2987886at2"/>
<dbReference type="Pfam" id="PF09991">
    <property type="entry name" value="DUF2232"/>
    <property type="match status" value="1"/>
</dbReference>
<dbReference type="AlphaFoldDB" id="A0A6B8RTK7"/>
<dbReference type="KEGG" id="ppsc:EHS13_35785"/>
<evidence type="ECO:0000313" key="3">
    <source>
        <dbReference type="Proteomes" id="UP000426246"/>
    </source>
</evidence>
<keyword evidence="1" id="KW-1133">Transmembrane helix</keyword>
<feature type="transmembrane region" description="Helical" evidence="1">
    <location>
        <begin position="209"/>
        <end position="228"/>
    </location>
</feature>
<accession>A0A6B8RTK7</accession>
<dbReference type="InterPro" id="IPR018710">
    <property type="entry name" value="DUF2232"/>
</dbReference>
<keyword evidence="1" id="KW-0472">Membrane</keyword>
<dbReference type="PANTHER" id="PTHR41324:SF1">
    <property type="entry name" value="DUF2232 DOMAIN-CONTAINING PROTEIN"/>
    <property type="match status" value="1"/>
</dbReference>
<reference evidence="3" key="1">
    <citation type="submission" date="2018-11" db="EMBL/GenBank/DDBJ databases">
        <title>Complete genome sequence of Paenibacillus sp. ML311-T8.</title>
        <authorList>
            <person name="Nam Y.-D."/>
            <person name="Kang J."/>
            <person name="Chung W.-H."/>
            <person name="Park Y.S."/>
        </authorList>
    </citation>
    <scope>NUCLEOTIDE SEQUENCE [LARGE SCALE GENOMIC DNA]</scope>
    <source>
        <strain evidence="3">ML311-T8</strain>
    </source>
</reference>
<feature type="transmembrane region" description="Helical" evidence="1">
    <location>
        <begin position="274"/>
        <end position="295"/>
    </location>
</feature>
<dbReference type="PANTHER" id="PTHR41324">
    <property type="entry name" value="MEMBRANE PROTEIN-RELATED"/>
    <property type="match status" value="1"/>
</dbReference>
<evidence type="ECO:0000313" key="2">
    <source>
        <dbReference type="EMBL" id="QGQ99850.1"/>
    </source>
</evidence>
<keyword evidence="1" id="KW-0812">Transmembrane</keyword>
<dbReference type="EMBL" id="CP034235">
    <property type="protein sequence ID" value="QGQ99850.1"/>
    <property type="molecule type" value="Genomic_DNA"/>
</dbReference>
<dbReference type="Proteomes" id="UP000426246">
    <property type="component" value="Chromosome"/>
</dbReference>